<dbReference type="GO" id="GO:0030246">
    <property type="term" value="F:carbohydrate binding"/>
    <property type="evidence" value="ECO:0007669"/>
    <property type="project" value="InterPro"/>
</dbReference>
<dbReference type="RefSeq" id="WP_184215738.1">
    <property type="nucleotide sequence ID" value="NZ_JACHIP010000002.1"/>
</dbReference>
<reference evidence="2 3" key="1">
    <citation type="submission" date="2020-08" db="EMBL/GenBank/DDBJ databases">
        <title>Genomic Encyclopedia of Type Strains, Phase IV (KMG-V): Genome sequencing to study the core and pangenomes of soil and plant-associated prokaryotes.</title>
        <authorList>
            <person name="Whitman W."/>
        </authorList>
    </citation>
    <scope>NUCLEOTIDE SEQUENCE [LARGE SCALE GENOMIC DNA]</scope>
    <source>
        <strain evidence="2 3">M8UP14</strain>
    </source>
</reference>
<proteinExistence type="predicted"/>
<organism evidence="2 3">
    <name type="scientific">Granulicella aggregans</name>
    <dbReference type="NCBI Taxonomy" id="474949"/>
    <lineage>
        <taxon>Bacteria</taxon>
        <taxon>Pseudomonadati</taxon>
        <taxon>Acidobacteriota</taxon>
        <taxon>Terriglobia</taxon>
        <taxon>Terriglobales</taxon>
        <taxon>Acidobacteriaceae</taxon>
        <taxon>Granulicella</taxon>
    </lineage>
</organism>
<dbReference type="InterPro" id="IPR013784">
    <property type="entry name" value="Carb-bd-like_fold"/>
</dbReference>
<comment type="caution">
    <text evidence="2">The sequence shown here is derived from an EMBL/GenBank/DDBJ whole genome shotgun (WGS) entry which is preliminary data.</text>
</comment>
<dbReference type="EMBL" id="JACHIP010000002">
    <property type="protein sequence ID" value="MBB5057184.1"/>
    <property type="molecule type" value="Genomic_DNA"/>
</dbReference>
<dbReference type="Proteomes" id="UP000540989">
    <property type="component" value="Unassembled WGS sequence"/>
</dbReference>
<dbReference type="Gene3D" id="2.60.40.1120">
    <property type="entry name" value="Carboxypeptidase-like, regulatory domain"/>
    <property type="match status" value="1"/>
</dbReference>
<dbReference type="SUPFAM" id="SSF49452">
    <property type="entry name" value="Starch-binding domain-like"/>
    <property type="match status" value="1"/>
</dbReference>
<evidence type="ECO:0000313" key="2">
    <source>
        <dbReference type="EMBL" id="MBB5057184.1"/>
    </source>
</evidence>
<evidence type="ECO:0000313" key="3">
    <source>
        <dbReference type="Proteomes" id="UP000540989"/>
    </source>
</evidence>
<keyword evidence="3" id="KW-1185">Reference proteome</keyword>
<dbReference type="InterPro" id="IPR057601">
    <property type="entry name" value="Oar-like_b-barrel"/>
</dbReference>
<name>A0A7W8E3G5_9BACT</name>
<protein>
    <recommendedName>
        <fullName evidence="1">TonB-dependent transporter Oar-like beta-barrel domain-containing protein</fullName>
    </recommendedName>
</protein>
<gene>
    <name evidence="2" type="ORF">HDF16_001869</name>
</gene>
<accession>A0A7W8E3G5</accession>
<feature type="domain" description="TonB-dependent transporter Oar-like beta-barrel" evidence="1">
    <location>
        <begin position="251"/>
        <end position="1065"/>
    </location>
</feature>
<dbReference type="Pfam" id="PF13620">
    <property type="entry name" value="CarboxypepD_reg"/>
    <property type="match status" value="1"/>
</dbReference>
<dbReference type="SUPFAM" id="SSF56935">
    <property type="entry name" value="Porins"/>
    <property type="match status" value="1"/>
</dbReference>
<sequence length="1115" mass="119210">MNRRLFSGLRIFSHSTVAIALLFAVALIPKAFFGQSPNGTIVGVVVDPSGGVIVGATVTAVSAETGTTRTELTGSNGVYRIESVLPGTYKVTVAAPNFSSTDLQGLTVAASVVTPANITLKPGSASEQVLVEASNTGLNTDNGQLSGTISTKEISDLPISGLNPYSLALTLPGVTSVTQGGFSNGTTFTVGGGRPRANNFLIEGQDNNDAGILGQGLQPGNTEAVNEVTIIQNDYTAEYGHGAGSVSNLTYKSGTNNLHGSVFERLNNSSLDANDHYYNKNLIDKTKYRENLFGFTVGGPVVKDKLFFFAAYQWDKYRSSTAGSVLTVPSAAGIATLQQYASNPRVANLLEAYGSLVGDPAVLIAAGGQTTIALGADPVTGIDRGNVQIGGVSRSLPVTSESPELDTKGDWVINAKNTVNFRYIRTSYTTPIDAGNFPGQLPGFDSDQTGTSHNAGIVFTHIFSPTLINDFRASYGRIGFTFGLPGTTTSNPLFGLPGVSITGLTGYGINTALPQGRFHNTYQLQDSVSWTHGKHFVKAGLDLANIRVLDQIPFNFYGTISYGSVAGGYTALANYIDDFGGNGGSISQNFGSPTTRPSIYSQNYFVEDTYKPTPNASIDIGFRYEYNGAPFNSPGTPYAGIDYSNPACFPTAATSTTPAVVCNTKQQADGSGWGPRVGFSYSPKISDQHKTVIRSGFGVFYDVLFTNIIDNIQATAPNSSAPLVNSTTSAGPRGVGTWSTKFSALNPNPLPTNTAEPISDHLLTPRTMHWNLTVEQELPGKFSAKINYVGERGNHLYSTTEFNPYINNFDSLARLIPTRGRIVVRDNSGDSNYHGLWAELDRKFSKGFLFRAAYTYGKAIDDTSEIFTTNNQSTYASASYPAAKKDIDTGLSAYDHRQRLVLTYIYQPPVWHTEGGMKIVGNLVNRWSIAGITQFQTGTPENVEVGYDVNGDGIGNDRPILGNPKAPLQTYGWDSSWNGDAPGAYACEGGEFWDTSDPCNPVAVSSVHWIVPGPGTRPAATIGRNSLISKGIQQWDMNLQRSFKVWRETTFDFRGELFNVFNHGNETTGAGGVENTTLTSGIPFTAGGYGDATFAEPGPALGGNRHVRFFVRYVF</sequence>
<dbReference type="Pfam" id="PF25183">
    <property type="entry name" value="OMP_b-brl_4"/>
    <property type="match status" value="1"/>
</dbReference>
<dbReference type="AlphaFoldDB" id="A0A7W8E3G5"/>
<evidence type="ECO:0000259" key="1">
    <source>
        <dbReference type="Pfam" id="PF25183"/>
    </source>
</evidence>